<evidence type="ECO:0000256" key="8">
    <source>
        <dbReference type="ARBA" id="ARBA00023098"/>
    </source>
</evidence>
<feature type="active site" description="For beta-ketoacyl synthase activity" evidence="15">
    <location>
        <position position="168"/>
    </location>
</feature>
<dbReference type="GO" id="GO:0030497">
    <property type="term" value="P:fatty acid elongation"/>
    <property type="evidence" value="ECO:0007669"/>
    <property type="project" value="UniProtKB-ARBA"/>
</dbReference>
<evidence type="ECO:0000313" key="18">
    <source>
        <dbReference type="EMBL" id="SHF41032.1"/>
    </source>
</evidence>
<dbReference type="STRING" id="2017.SAMN05444320_103539"/>
<dbReference type="PROSITE" id="PS00606">
    <property type="entry name" value="KS3_1"/>
    <property type="match status" value="1"/>
</dbReference>
<evidence type="ECO:0000256" key="15">
    <source>
        <dbReference type="PIRSR" id="PIRSR000447-1"/>
    </source>
</evidence>
<evidence type="ECO:0000256" key="6">
    <source>
        <dbReference type="ARBA" id="ARBA00022679"/>
    </source>
</evidence>
<dbReference type="GO" id="GO:0004315">
    <property type="term" value="F:3-oxoacyl-[acyl-carrier-protein] synthase activity"/>
    <property type="evidence" value="ECO:0007669"/>
    <property type="project" value="UniProtKB-UniRule"/>
</dbReference>
<dbReference type="SMART" id="SM00825">
    <property type="entry name" value="PKS_KS"/>
    <property type="match status" value="1"/>
</dbReference>
<dbReference type="EC" id="2.3.1.179" evidence="3 14"/>
<evidence type="ECO:0000256" key="13">
    <source>
        <dbReference type="ARBA" id="ARBA00047659"/>
    </source>
</evidence>
<keyword evidence="8" id="KW-0443">Lipid metabolism</keyword>
<dbReference type="FunFam" id="3.40.47.10:FF:000029">
    <property type="entry name" value="3-oxoacyl-[acyl-carrier-protein] synthase 1"/>
    <property type="match status" value="1"/>
</dbReference>
<proteinExistence type="inferred from homology"/>
<dbReference type="OrthoDB" id="9808669at2"/>
<reference evidence="18 19" key="1">
    <citation type="submission" date="2016-11" db="EMBL/GenBank/DDBJ databases">
        <authorList>
            <person name="Jaros S."/>
            <person name="Januszkiewicz K."/>
            <person name="Wedrychowicz H."/>
        </authorList>
    </citation>
    <scope>NUCLEOTIDE SEQUENCE [LARGE SCALE GENOMIC DNA]</scope>
    <source>
        <strain evidence="18 19">DSM 44523</strain>
    </source>
</reference>
<evidence type="ECO:0000313" key="19">
    <source>
        <dbReference type="Proteomes" id="UP000184501"/>
    </source>
</evidence>
<dbReference type="InterPro" id="IPR018201">
    <property type="entry name" value="Ketoacyl_synth_AS"/>
</dbReference>
<evidence type="ECO:0000256" key="9">
    <source>
        <dbReference type="ARBA" id="ARBA00023160"/>
    </source>
</evidence>
<dbReference type="RefSeq" id="WP_073482107.1">
    <property type="nucleotide sequence ID" value="NZ_FQVN01000003.1"/>
</dbReference>
<evidence type="ECO:0000259" key="17">
    <source>
        <dbReference type="PROSITE" id="PS52004"/>
    </source>
</evidence>
<dbReference type="Gene3D" id="3.40.47.10">
    <property type="match status" value="2"/>
</dbReference>
<dbReference type="InterPro" id="IPR014030">
    <property type="entry name" value="Ketoacyl_synth_N"/>
</dbReference>
<evidence type="ECO:0000256" key="5">
    <source>
        <dbReference type="ARBA" id="ARBA00022516"/>
    </source>
</evidence>
<dbReference type="InterPro" id="IPR000794">
    <property type="entry name" value="Beta-ketoacyl_synthase"/>
</dbReference>
<dbReference type="GO" id="GO:0005829">
    <property type="term" value="C:cytosol"/>
    <property type="evidence" value="ECO:0007669"/>
    <property type="project" value="TreeGrafter"/>
</dbReference>
<keyword evidence="6 14" id="KW-0808">Transferase</keyword>
<dbReference type="CDD" id="cd00834">
    <property type="entry name" value="KAS_I_II"/>
    <property type="match status" value="1"/>
</dbReference>
<dbReference type="NCBIfam" id="TIGR03150">
    <property type="entry name" value="fabF"/>
    <property type="match status" value="1"/>
</dbReference>
<dbReference type="Pfam" id="PF02801">
    <property type="entry name" value="Ketoacyl-synt_C"/>
    <property type="match status" value="1"/>
</dbReference>
<keyword evidence="9 14" id="KW-0275">Fatty acid biosynthesis</keyword>
<evidence type="ECO:0000256" key="10">
    <source>
        <dbReference type="ARBA" id="ARBA00023315"/>
    </source>
</evidence>
<comment type="catalytic activity">
    <reaction evidence="12 14">
        <text>(9Z)-hexadecenoyl-[ACP] + malonyl-[ACP] + H(+) = 3-oxo-(11Z)-octadecenoyl-[ACP] + holo-[ACP] + CO2</text>
        <dbReference type="Rhea" id="RHEA:55040"/>
        <dbReference type="Rhea" id="RHEA-COMP:9623"/>
        <dbReference type="Rhea" id="RHEA-COMP:9685"/>
        <dbReference type="Rhea" id="RHEA-COMP:10800"/>
        <dbReference type="Rhea" id="RHEA-COMP:14074"/>
        <dbReference type="ChEBI" id="CHEBI:15378"/>
        <dbReference type="ChEBI" id="CHEBI:16526"/>
        <dbReference type="ChEBI" id="CHEBI:64479"/>
        <dbReference type="ChEBI" id="CHEBI:78449"/>
        <dbReference type="ChEBI" id="CHEBI:83989"/>
        <dbReference type="ChEBI" id="CHEBI:138538"/>
        <dbReference type="EC" id="2.3.1.179"/>
    </reaction>
</comment>
<dbReference type="InterPro" id="IPR020841">
    <property type="entry name" value="PKS_Beta-ketoAc_synthase_dom"/>
</dbReference>
<gene>
    <name evidence="18" type="ORF">SAMN05444320_103539</name>
</gene>
<evidence type="ECO:0000256" key="16">
    <source>
        <dbReference type="RuleBase" id="RU003694"/>
    </source>
</evidence>
<evidence type="ECO:0000256" key="4">
    <source>
        <dbReference type="ARBA" id="ARBA00014657"/>
    </source>
</evidence>
<evidence type="ECO:0000256" key="11">
    <source>
        <dbReference type="ARBA" id="ARBA00024006"/>
    </source>
</evidence>
<feature type="domain" description="Ketosynthase family 3 (KS3)" evidence="17">
    <location>
        <begin position="4"/>
        <end position="412"/>
    </location>
</feature>
<dbReference type="SUPFAM" id="SSF53901">
    <property type="entry name" value="Thiolase-like"/>
    <property type="match status" value="2"/>
</dbReference>
<comment type="pathway">
    <text evidence="1 14">Lipid metabolism; fatty acid biosynthesis.</text>
</comment>
<dbReference type="PROSITE" id="PS52004">
    <property type="entry name" value="KS3_2"/>
    <property type="match status" value="1"/>
</dbReference>
<keyword evidence="19" id="KW-1185">Reference proteome</keyword>
<dbReference type="UniPathway" id="UPA00094"/>
<keyword evidence="7" id="KW-0276">Fatty acid metabolism</keyword>
<dbReference type="AlphaFoldDB" id="A0A1M5BFS6"/>
<evidence type="ECO:0000256" key="2">
    <source>
        <dbReference type="ARBA" id="ARBA00008467"/>
    </source>
</evidence>
<keyword evidence="5 14" id="KW-0444">Lipid biosynthesis</keyword>
<comment type="function">
    <text evidence="11 14">Involved in the type II fatty acid elongation cycle. Catalyzes the elongation of a wide range of acyl-ACP by the addition of two carbons from malonyl-ACP to an acyl acceptor. Can efficiently catalyze the conversion of palmitoleoyl-ACP (cis-hexadec-9-enoyl-ACP) to cis-vaccenoyl-ACP (cis-octadec-11-enoyl-ACP), an essential step in the thermal regulation of fatty acid composition.</text>
</comment>
<dbReference type="Proteomes" id="UP000184501">
    <property type="component" value="Unassembled WGS sequence"/>
</dbReference>
<comment type="similarity">
    <text evidence="2 14 16">Belongs to the thiolase-like superfamily. Beta-ketoacyl-ACP synthases family.</text>
</comment>
<dbReference type="PANTHER" id="PTHR11712">
    <property type="entry name" value="POLYKETIDE SYNTHASE-RELATED"/>
    <property type="match status" value="1"/>
</dbReference>
<evidence type="ECO:0000256" key="3">
    <source>
        <dbReference type="ARBA" id="ARBA00012356"/>
    </source>
</evidence>
<sequence>MSTANDVVVTGLGATTPLGGDVTTTWQALLDGRSGVGRLEADWLDRFDLPVRIAAQLAVEPTEVLARVEARRMDRCEQVAMVAARQAWADAGLAGEEPQVEPERLAVVVGTGIGGAMTMLQQDDLLETAGLRKVSPLTVPMLMPNGPAAWVGLDLGSRGGVHAPVSACASGAEALAWAWRMLRAGEVDVVVAGGAEACITALPLAGFAQARTMSTRNDEPERASRPFDAARDGFVLGEGAGLMVLERAEFARARGARVHGRLAGVGTSADAYHITGPEPEGKGAARAIAAALRTGGIDPKDVGHVNAHATSTPVGDVAEAAAIRSAVGDHPVVTAPKSALGHLLGAAGAVEAIATLLAVRDGVVPPTLNLENLDPAVRLDVVAGEARRVELTAAVNDSFGFGGHNVALAFTSA</sequence>
<dbReference type="InterPro" id="IPR014031">
    <property type="entry name" value="Ketoacyl_synth_C"/>
</dbReference>
<protein>
    <recommendedName>
        <fullName evidence="4 14">3-oxoacyl-[acyl-carrier-protein] synthase 2</fullName>
        <ecNumber evidence="3 14">2.3.1.179</ecNumber>
    </recommendedName>
</protein>
<evidence type="ECO:0000256" key="7">
    <source>
        <dbReference type="ARBA" id="ARBA00022832"/>
    </source>
</evidence>
<evidence type="ECO:0000256" key="12">
    <source>
        <dbReference type="ARBA" id="ARBA00047318"/>
    </source>
</evidence>
<comment type="catalytic activity">
    <reaction evidence="13 14">
        <text>a fatty acyl-[ACP] + malonyl-[ACP] + H(+) = a 3-oxoacyl-[ACP] + holo-[ACP] + CO2</text>
        <dbReference type="Rhea" id="RHEA:22836"/>
        <dbReference type="Rhea" id="RHEA-COMP:9623"/>
        <dbReference type="Rhea" id="RHEA-COMP:9685"/>
        <dbReference type="Rhea" id="RHEA-COMP:9916"/>
        <dbReference type="Rhea" id="RHEA-COMP:14125"/>
        <dbReference type="ChEBI" id="CHEBI:15378"/>
        <dbReference type="ChEBI" id="CHEBI:16526"/>
        <dbReference type="ChEBI" id="CHEBI:64479"/>
        <dbReference type="ChEBI" id="CHEBI:78449"/>
        <dbReference type="ChEBI" id="CHEBI:78776"/>
        <dbReference type="ChEBI" id="CHEBI:138651"/>
    </reaction>
</comment>
<dbReference type="PIRSF" id="PIRSF000447">
    <property type="entry name" value="KAS_II"/>
    <property type="match status" value="1"/>
</dbReference>
<evidence type="ECO:0000256" key="1">
    <source>
        <dbReference type="ARBA" id="ARBA00005194"/>
    </source>
</evidence>
<name>A0A1M5BFS6_STRHI</name>
<keyword evidence="10 14" id="KW-0012">Acyltransferase</keyword>
<organism evidence="18 19">
    <name type="scientific">Streptoalloteichus hindustanus</name>
    <dbReference type="NCBI Taxonomy" id="2017"/>
    <lineage>
        <taxon>Bacteria</taxon>
        <taxon>Bacillati</taxon>
        <taxon>Actinomycetota</taxon>
        <taxon>Actinomycetes</taxon>
        <taxon>Pseudonocardiales</taxon>
        <taxon>Pseudonocardiaceae</taxon>
        <taxon>Streptoalloteichus</taxon>
    </lineage>
</organism>
<accession>A0A1M5BFS6</accession>
<evidence type="ECO:0000256" key="14">
    <source>
        <dbReference type="PIRNR" id="PIRNR000447"/>
    </source>
</evidence>
<dbReference type="InterPro" id="IPR016039">
    <property type="entry name" value="Thiolase-like"/>
</dbReference>
<dbReference type="Pfam" id="PF00109">
    <property type="entry name" value="ketoacyl-synt"/>
    <property type="match status" value="1"/>
</dbReference>
<dbReference type="PANTHER" id="PTHR11712:SF336">
    <property type="entry name" value="3-OXOACYL-[ACYL-CARRIER-PROTEIN] SYNTHASE, MITOCHONDRIAL"/>
    <property type="match status" value="1"/>
</dbReference>
<dbReference type="EMBL" id="FQVN01000003">
    <property type="protein sequence ID" value="SHF41032.1"/>
    <property type="molecule type" value="Genomic_DNA"/>
</dbReference>
<dbReference type="NCBIfam" id="NF005589">
    <property type="entry name" value="PRK07314.1"/>
    <property type="match status" value="1"/>
</dbReference>
<dbReference type="FunFam" id="3.40.47.10:FF:000018">
    <property type="entry name" value="3-oxoacyl-[acyl-carrier-protein] synthase 2"/>
    <property type="match status" value="1"/>
</dbReference>
<dbReference type="InterPro" id="IPR017568">
    <property type="entry name" value="3-oxoacyl-ACP_synth-2"/>
</dbReference>